<dbReference type="KEGG" id="dzi:111310852"/>
<dbReference type="GeneID" id="111310852"/>
<evidence type="ECO:0000256" key="1">
    <source>
        <dbReference type="ARBA" id="ARBA00022529"/>
    </source>
</evidence>
<dbReference type="InterPro" id="IPR003614">
    <property type="entry name" value="Knottins"/>
</dbReference>
<organism evidence="5 6">
    <name type="scientific">Durio zibethinus</name>
    <name type="common">Durian</name>
    <dbReference type="NCBI Taxonomy" id="66656"/>
    <lineage>
        <taxon>Eukaryota</taxon>
        <taxon>Viridiplantae</taxon>
        <taxon>Streptophyta</taxon>
        <taxon>Embryophyta</taxon>
        <taxon>Tracheophyta</taxon>
        <taxon>Spermatophyta</taxon>
        <taxon>Magnoliopsida</taxon>
        <taxon>eudicotyledons</taxon>
        <taxon>Gunneridae</taxon>
        <taxon>Pentapetalae</taxon>
        <taxon>rosids</taxon>
        <taxon>malvids</taxon>
        <taxon>Malvales</taxon>
        <taxon>Malvaceae</taxon>
        <taxon>Helicteroideae</taxon>
        <taxon>Durio</taxon>
    </lineage>
</organism>
<dbReference type="SUPFAM" id="SSF57095">
    <property type="entry name" value="Scorpion toxin-like"/>
    <property type="match status" value="1"/>
</dbReference>
<gene>
    <name evidence="6" type="primary">LOC111310852</name>
</gene>
<proteinExistence type="predicted"/>
<protein>
    <submittedName>
        <fullName evidence="6">Defensin-like protein 19</fullName>
    </submittedName>
</protein>
<evidence type="ECO:0000256" key="3">
    <source>
        <dbReference type="SAM" id="Phobius"/>
    </source>
</evidence>
<dbReference type="OrthoDB" id="1851987at2759"/>
<keyword evidence="5" id="KW-1185">Reference proteome</keyword>
<sequence>MAKLFGRLPTYTFLLIFFSPPGLLWILFYNGYLFILIHRCDAQNCQRQITTWSGFCGNSRHCNHQRRSWEGALHGACRHQFLGFACFCYVRC</sequence>
<accession>A0A6P6AMC5</accession>
<dbReference type="AlphaFoldDB" id="A0A6P6AMC5"/>
<feature type="transmembrane region" description="Helical" evidence="3">
    <location>
        <begin position="12"/>
        <end position="37"/>
    </location>
</feature>
<dbReference type="SMART" id="SM00505">
    <property type="entry name" value="Knot1"/>
    <property type="match status" value="1"/>
</dbReference>
<evidence type="ECO:0000313" key="5">
    <source>
        <dbReference type="Proteomes" id="UP000515121"/>
    </source>
</evidence>
<dbReference type="InterPro" id="IPR036574">
    <property type="entry name" value="Scorpion_toxin-like_sf"/>
</dbReference>
<reference evidence="6" key="1">
    <citation type="submission" date="2025-08" db="UniProtKB">
        <authorList>
            <consortium name="RefSeq"/>
        </authorList>
    </citation>
    <scope>IDENTIFICATION</scope>
    <source>
        <tissue evidence="6">Fruit stalk</tissue>
    </source>
</reference>
<keyword evidence="2" id="KW-0295">Fungicide</keyword>
<keyword evidence="3" id="KW-0472">Membrane</keyword>
<evidence type="ECO:0000313" key="6">
    <source>
        <dbReference type="RefSeq" id="XP_022765968.1"/>
    </source>
</evidence>
<evidence type="ECO:0000256" key="2">
    <source>
        <dbReference type="ARBA" id="ARBA00022577"/>
    </source>
</evidence>
<dbReference type="RefSeq" id="XP_022765968.1">
    <property type="nucleotide sequence ID" value="XM_022910233.1"/>
</dbReference>
<evidence type="ECO:0000259" key="4">
    <source>
        <dbReference type="SMART" id="SM00505"/>
    </source>
</evidence>
<keyword evidence="3" id="KW-0812">Transmembrane</keyword>
<dbReference type="Proteomes" id="UP000515121">
    <property type="component" value="Unplaced"/>
</dbReference>
<dbReference type="GO" id="GO:0050832">
    <property type="term" value="P:defense response to fungus"/>
    <property type="evidence" value="ECO:0007669"/>
    <property type="project" value="UniProtKB-KW"/>
</dbReference>
<dbReference type="GO" id="GO:0031640">
    <property type="term" value="P:killing of cells of another organism"/>
    <property type="evidence" value="ECO:0007669"/>
    <property type="project" value="UniProtKB-KW"/>
</dbReference>
<name>A0A6P6AMC5_DURZI</name>
<dbReference type="Gene3D" id="3.30.30.10">
    <property type="entry name" value="Knottin, scorpion toxin-like"/>
    <property type="match status" value="1"/>
</dbReference>
<feature type="domain" description="Knottins-like" evidence="4">
    <location>
        <begin position="44"/>
        <end position="92"/>
    </location>
</feature>
<keyword evidence="3" id="KW-1133">Transmembrane helix</keyword>
<keyword evidence="1" id="KW-0929">Antimicrobial</keyword>